<organism evidence="8 9">
    <name type="scientific">Microctonus hyperodae</name>
    <name type="common">Parasitoid wasp</name>
    <dbReference type="NCBI Taxonomy" id="165561"/>
    <lineage>
        <taxon>Eukaryota</taxon>
        <taxon>Metazoa</taxon>
        <taxon>Ecdysozoa</taxon>
        <taxon>Arthropoda</taxon>
        <taxon>Hexapoda</taxon>
        <taxon>Insecta</taxon>
        <taxon>Pterygota</taxon>
        <taxon>Neoptera</taxon>
        <taxon>Endopterygota</taxon>
        <taxon>Hymenoptera</taxon>
        <taxon>Apocrita</taxon>
        <taxon>Ichneumonoidea</taxon>
        <taxon>Braconidae</taxon>
        <taxon>Euphorinae</taxon>
        <taxon>Microctonus</taxon>
    </lineage>
</organism>
<feature type="domain" description="PBZ-type" evidence="7">
    <location>
        <begin position="18"/>
        <end position="41"/>
    </location>
</feature>
<reference evidence="8" key="1">
    <citation type="journal article" date="2023" name="bioRxiv">
        <title>Scaffold-level genome assemblies of two parasitoid biocontrol wasps reveal the parthenogenesis mechanism and an associated novel virus.</title>
        <authorList>
            <person name="Inwood S."/>
            <person name="Skelly J."/>
            <person name="Guhlin J."/>
            <person name="Harrop T."/>
            <person name="Goldson S."/>
            <person name="Dearden P."/>
        </authorList>
    </citation>
    <scope>NUCLEOTIDE SEQUENCE</scope>
    <source>
        <strain evidence="8">Lincoln</strain>
        <tissue evidence="8">Whole body</tissue>
    </source>
</reference>
<dbReference type="AlphaFoldDB" id="A0AA39L260"/>
<dbReference type="GO" id="GO:0005694">
    <property type="term" value="C:chromosome"/>
    <property type="evidence" value="ECO:0007669"/>
    <property type="project" value="UniProtKB-SubCell"/>
</dbReference>
<comment type="similarity">
    <text evidence="3">Belongs to the HPF1 family.</text>
</comment>
<keyword evidence="5" id="KW-0539">Nucleus</keyword>
<gene>
    <name evidence="8" type="ORF">PV327_000456</name>
</gene>
<accession>A0AA39L260</accession>
<evidence type="ECO:0000259" key="7">
    <source>
        <dbReference type="Pfam" id="PF10283"/>
    </source>
</evidence>
<evidence type="ECO:0000256" key="4">
    <source>
        <dbReference type="ARBA" id="ARBA00022454"/>
    </source>
</evidence>
<evidence type="ECO:0000256" key="3">
    <source>
        <dbReference type="ARBA" id="ARBA00010803"/>
    </source>
</evidence>
<reference evidence="8" key="2">
    <citation type="submission" date="2023-03" db="EMBL/GenBank/DDBJ databases">
        <authorList>
            <person name="Inwood S.N."/>
            <person name="Skelly J.G."/>
            <person name="Guhlin J."/>
            <person name="Harrop T.W.R."/>
            <person name="Goldson S.G."/>
            <person name="Dearden P.K."/>
        </authorList>
    </citation>
    <scope>NUCLEOTIDE SEQUENCE</scope>
    <source>
        <strain evidence="8">Lincoln</strain>
        <tissue evidence="8">Whole body</tissue>
    </source>
</reference>
<dbReference type="Pfam" id="PF10283">
    <property type="entry name" value="zf-CCHH"/>
    <property type="match status" value="1"/>
</dbReference>
<dbReference type="Proteomes" id="UP001168972">
    <property type="component" value="Unassembled WGS sequence"/>
</dbReference>
<evidence type="ECO:0000256" key="2">
    <source>
        <dbReference type="ARBA" id="ARBA00004286"/>
    </source>
</evidence>
<protein>
    <recommendedName>
        <fullName evidence="7">PBZ-type domain-containing protein</fullName>
    </recommendedName>
</protein>
<keyword evidence="4" id="KW-0158">Chromosome</keyword>
<dbReference type="GO" id="GO:0042393">
    <property type="term" value="F:histone binding"/>
    <property type="evidence" value="ECO:0007669"/>
    <property type="project" value="InterPro"/>
</dbReference>
<comment type="caution">
    <text evidence="8">The sequence shown here is derived from an EMBL/GenBank/DDBJ whole genome shotgun (WGS) entry which is preliminary data.</text>
</comment>
<name>A0AA39L260_MICHY</name>
<dbReference type="Pfam" id="PF10228">
    <property type="entry name" value="HPF1"/>
    <property type="match status" value="1"/>
</dbReference>
<proteinExistence type="inferred from homology"/>
<dbReference type="PANTHER" id="PTHR13386">
    <property type="entry name" value="HISTONE PARYLATION FACTOR 1"/>
    <property type="match status" value="1"/>
</dbReference>
<evidence type="ECO:0000256" key="1">
    <source>
        <dbReference type="ARBA" id="ARBA00004123"/>
    </source>
</evidence>
<dbReference type="GO" id="GO:0005634">
    <property type="term" value="C:nucleus"/>
    <property type="evidence" value="ECO:0007669"/>
    <property type="project" value="UniProtKB-SubCell"/>
</dbReference>
<dbReference type="InterPro" id="IPR019406">
    <property type="entry name" value="APLF_PBZ"/>
</dbReference>
<sequence>MSNDISENEMKKFAEDPRIPCQYGVKCYQKNPVHREKYKHPPVQKNSCKKTTVAKGMKRKIDDCHDLDKSKESDGLKSKYEEADVSCPVTDTHCMSPSSSESTDDKDSDELFHKKTENDNKKCRYDEPDELINHTGDIEKDDHMKEAIDNSSLNVDNKAGESSTFTNNIENSREIIKKLFLFDMPDDFYQFYNFCTLLSPNNPSTALKIIDLNLVGPFDVLNGTITKSSNADDDNEKYLSHWRYFYDPPEFQTVLKGKDEEGLHYGYWRDECNDKPIFVAKNSVNVNCKITAVASNIFGAVKFHIHERMKLANVFEKGPIARILKMLTKYAGDHKIETEKKSSEMRARERNVVTNTFHGAGIVVPYDKKTQVGYRPLAATDSNFQKILEKIDKAEFEEVKTKHMREIEEMVRMATIAADECDFGTSLELGHDLFTTGNESFHKIILNMFSMAYSLLNRPQFLKIAIAHLKNRKKGSNLSVI</sequence>
<feature type="region of interest" description="Disordered" evidence="6">
    <location>
        <begin position="91"/>
        <end position="111"/>
    </location>
</feature>
<evidence type="ECO:0000256" key="5">
    <source>
        <dbReference type="ARBA" id="ARBA00023242"/>
    </source>
</evidence>
<dbReference type="GO" id="GO:0006974">
    <property type="term" value="P:DNA damage response"/>
    <property type="evidence" value="ECO:0007669"/>
    <property type="project" value="InterPro"/>
</dbReference>
<dbReference type="EMBL" id="JAQQBR010000001">
    <property type="protein sequence ID" value="KAK0182304.1"/>
    <property type="molecule type" value="Genomic_DNA"/>
</dbReference>
<dbReference type="GO" id="GO:0072572">
    <property type="term" value="F:poly-ADP-D-ribose binding"/>
    <property type="evidence" value="ECO:0007669"/>
    <property type="project" value="TreeGrafter"/>
</dbReference>
<evidence type="ECO:0000313" key="9">
    <source>
        <dbReference type="Proteomes" id="UP001168972"/>
    </source>
</evidence>
<evidence type="ECO:0000313" key="8">
    <source>
        <dbReference type="EMBL" id="KAK0182304.1"/>
    </source>
</evidence>
<evidence type="ECO:0000256" key="6">
    <source>
        <dbReference type="SAM" id="MobiDB-lite"/>
    </source>
</evidence>
<comment type="subcellular location">
    <subcellularLocation>
        <location evidence="2">Chromosome</location>
    </subcellularLocation>
    <subcellularLocation>
        <location evidence="1">Nucleus</location>
    </subcellularLocation>
</comment>
<dbReference type="PANTHER" id="PTHR13386:SF1">
    <property type="entry name" value="HISTONE PARYLATION FACTOR 1"/>
    <property type="match status" value="1"/>
</dbReference>
<dbReference type="InterPro" id="IPR019361">
    <property type="entry name" value="HPF1"/>
</dbReference>
<keyword evidence="9" id="KW-1185">Reference proteome</keyword>